<dbReference type="SMART" id="SM00564">
    <property type="entry name" value="PQQ"/>
    <property type="match status" value="6"/>
</dbReference>
<dbReference type="InterPro" id="IPR015943">
    <property type="entry name" value="WD40/YVTN_repeat-like_dom_sf"/>
</dbReference>
<comment type="caution">
    <text evidence="2">The sequence shown here is derived from an EMBL/GenBank/DDBJ whole genome shotgun (WGS) entry which is preliminary data.</text>
</comment>
<accession>A0A2M8IWW0</accession>
<dbReference type="InterPro" id="IPR018391">
    <property type="entry name" value="PQQ_b-propeller_rpt"/>
</dbReference>
<dbReference type="AlphaFoldDB" id="A0A2M8IWW0"/>
<proteinExistence type="predicted"/>
<dbReference type="PANTHER" id="PTHR34512:SF30">
    <property type="entry name" value="OUTER MEMBRANE PROTEIN ASSEMBLY FACTOR BAMB"/>
    <property type="match status" value="1"/>
</dbReference>
<evidence type="ECO:0000313" key="3">
    <source>
        <dbReference type="Proteomes" id="UP000231553"/>
    </source>
</evidence>
<evidence type="ECO:0000313" key="2">
    <source>
        <dbReference type="EMBL" id="PJE35017.1"/>
    </source>
</evidence>
<dbReference type="Gene3D" id="2.130.10.10">
    <property type="entry name" value="YVTN repeat-like/Quinoprotein amine dehydrogenase"/>
    <property type="match status" value="1"/>
</dbReference>
<dbReference type="EMBL" id="PGTB01000120">
    <property type="protein sequence ID" value="PJE35017.1"/>
    <property type="molecule type" value="Genomic_DNA"/>
</dbReference>
<gene>
    <name evidence="2" type="ORF">CVM52_19295</name>
</gene>
<keyword evidence="3" id="KW-1185">Reference proteome</keyword>
<dbReference type="Proteomes" id="UP000231553">
    <property type="component" value="Unassembled WGS sequence"/>
</dbReference>
<dbReference type="RefSeq" id="WP_100164066.1">
    <property type="nucleotide sequence ID" value="NZ_PGTB01000120.1"/>
</dbReference>
<name>A0A2M8IWW0_9RHOB</name>
<dbReference type="Pfam" id="PF13360">
    <property type="entry name" value="PQQ_2"/>
    <property type="match status" value="1"/>
</dbReference>
<dbReference type="InterPro" id="IPR002372">
    <property type="entry name" value="PQQ_rpt_dom"/>
</dbReference>
<dbReference type="InterPro" id="IPR011047">
    <property type="entry name" value="Quinoprotein_ADH-like_sf"/>
</dbReference>
<dbReference type="SUPFAM" id="SSF50998">
    <property type="entry name" value="Quinoprotein alcohol dehydrogenase-like"/>
    <property type="match status" value="1"/>
</dbReference>
<evidence type="ECO:0000259" key="1">
    <source>
        <dbReference type="Pfam" id="PF13360"/>
    </source>
</evidence>
<protein>
    <submittedName>
        <fullName evidence="2">Quinoprotein</fullName>
    </submittedName>
</protein>
<dbReference type="OrthoDB" id="5290752at2"/>
<sequence length="447" mass="46043">MIPTVFPIRLGLALAGGALLLLSACAEQELILPGEREAIRGQIDGTRLEPTPDEIDNVSRPIRLPSAQRSASWAQAPGMPSHRVDNAALTVAPQLVWSADIGAGDGRRARITADPVVAGGLIYTLDSGARVSAVTPAGQVAWSVDLIPVTDDEDQATGGGMAYDKGTLYVSSGFGRLTALDATSGAVRWTQKLGATGSGTPLISDGLVYLVAGDSTGWAVDTDDGRIRWQIEAAPSVANVLGAPAPVIAGEFVVFAFGSGELIGAFRRGGFQRWSATVAGGRTGRVASRIGDITGSPMVSGNRIYAGNHSGTTSAVDARSGDVIWTARQGAVGPVWPVGGSVFAVTSESQLVRLDGGDGSVIWAVDLPGYLKDKPRKRGEIVAHYGPIVAGGQLVIASNDGFLRFVAPEDGSLIASVPVPDGATTAPVVADGTLYVVSTEGELHAFR</sequence>
<feature type="domain" description="Pyrrolo-quinoline quinone repeat" evidence="1">
    <location>
        <begin position="129"/>
        <end position="364"/>
    </location>
</feature>
<organism evidence="2 3">
    <name type="scientific">Pseudooceanicola lipolyticus</name>
    <dbReference type="NCBI Taxonomy" id="2029104"/>
    <lineage>
        <taxon>Bacteria</taxon>
        <taxon>Pseudomonadati</taxon>
        <taxon>Pseudomonadota</taxon>
        <taxon>Alphaproteobacteria</taxon>
        <taxon>Rhodobacterales</taxon>
        <taxon>Paracoccaceae</taxon>
        <taxon>Pseudooceanicola</taxon>
    </lineage>
</organism>
<reference evidence="2 3" key="1">
    <citation type="journal article" date="2018" name="Int. J. Syst. Evol. Microbiol.">
        <title>Pseudooceanicola lipolyticus sp. nov., a marine alphaproteobacterium, reclassification of Oceanicola flagellatus as Pseudooceanicola flagellatus comb. nov. and emended description of the genus Pseudooceanicola.</title>
        <authorList>
            <person name="Huang M.-M."/>
            <person name="Guo L.-L."/>
            <person name="Wu Y.-H."/>
            <person name="Lai Q.-L."/>
            <person name="Shao Z.-Z."/>
            <person name="Wang C.-S."/>
            <person name="Wu M."/>
            <person name="Xu X.-W."/>
        </authorList>
    </citation>
    <scope>NUCLEOTIDE SEQUENCE [LARGE SCALE GENOMIC DNA]</scope>
    <source>
        <strain evidence="2 3">157</strain>
    </source>
</reference>
<dbReference type="PANTHER" id="PTHR34512">
    <property type="entry name" value="CELL SURFACE PROTEIN"/>
    <property type="match status" value="1"/>
</dbReference>